<sequence>MRGNEEVEPSSIGGGPLLAADGSGTLEISRAGELIASVPVEPFADDVPAGWVLRREAVATSDLTIDVS</sequence>
<name>A0ABW3VXD8_9ACTN</name>
<dbReference type="Proteomes" id="UP001597229">
    <property type="component" value="Unassembled WGS sequence"/>
</dbReference>
<proteinExistence type="predicted"/>
<organism evidence="1 2">
    <name type="scientific">Nocardioides ginsengisoli</name>
    <dbReference type="NCBI Taxonomy" id="363868"/>
    <lineage>
        <taxon>Bacteria</taxon>
        <taxon>Bacillati</taxon>
        <taxon>Actinomycetota</taxon>
        <taxon>Actinomycetes</taxon>
        <taxon>Propionibacteriales</taxon>
        <taxon>Nocardioidaceae</taxon>
        <taxon>Nocardioides</taxon>
    </lineage>
</organism>
<dbReference type="EMBL" id="JBHTLX010000005">
    <property type="protein sequence ID" value="MFD1246848.1"/>
    <property type="molecule type" value="Genomic_DNA"/>
</dbReference>
<gene>
    <name evidence="1" type="ORF">ACFQ3F_03515</name>
</gene>
<evidence type="ECO:0000313" key="2">
    <source>
        <dbReference type="Proteomes" id="UP001597229"/>
    </source>
</evidence>
<reference evidence="2" key="1">
    <citation type="journal article" date="2019" name="Int. J. Syst. Evol. Microbiol.">
        <title>The Global Catalogue of Microorganisms (GCM) 10K type strain sequencing project: providing services to taxonomists for standard genome sequencing and annotation.</title>
        <authorList>
            <consortium name="The Broad Institute Genomics Platform"/>
            <consortium name="The Broad Institute Genome Sequencing Center for Infectious Disease"/>
            <person name="Wu L."/>
            <person name="Ma J."/>
        </authorList>
    </citation>
    <scope>NUCLEOTIDE SEQUENCE [LARGE SCALE GENOMIC DNA]</scope>
    <source>
        <strain evidence="2">CCUG 52478</strain>
    </source>
</reference>
<comment type="caution">
    <text evidence="1">The sequence shown here is derived from an EMBL/GenBank/DDBJ whole genome shotgun (WGS) entry which is preliminary data.</text>
</comment>
<dbReference type="RefSeq" id="WP_367917676.1">
    <property type="nucleotide sequence ID" value="NZ_BAABAC010000005.1"/>
</dbReference>
<protein>
    <submittedName>
        <fullName evidence="1">Uncharacterized protein</fullName>
    </submittedName>
</protein>
<accession>A0ABW3VXD8</accession>
<keyword evidence="2" id="KW-1185">Reference proteome</keyword>
<evidence type="ECO:0000313" key="1">
    <source>
        <dbReference type="EMBL" id="MFD1246848.1"/>
    </source>
</evidence>